<feature type="compositionally biased region" description="Gly residues" evidence="1">
    <location>
        <begin position="84"/>
        <end position="99"/>
    </location>
</feature>
<accession>A0A5J9VSS5</accession>
<dbReference type="Gramene" id="TVU38888">
    <property type="protein sequence ID" value="TVU38888"/>
    <property type="gene ID" value="EJB05_12283"/>
</dbReference>
<evidence type="ECO:0000313" key="2">
    <source>
        <dbReference type="EMBL" id="TVU38888.1"/>
    </source>
</evidence>
<dbReference type="EMBL" id="RWGY01000007">
    <property type="protein sequence ID" value="TVU38888.1"/>
    <property type="molecule type" value="Genomic_DNA"/>
</dbReference>
<protein>
    <submittedName>
        <fullName evidence="2">Uncharacterized protein</fullName>
    </submittedName>
</protein>
<organism evidence="2 3">
    <name type="scientific">Eragrostis curvula</name>
    <name type="common">weeping love grass</name>
    <dbReference type="NCBI Taxonomy" id="38414"/>
    <lineage>
        <taxon>Eukaryota</taxon>
        <taxon>Viridiplantae</taxon>
        <taxon>Streptophyta</taxon>
        <taxon>Embryophyta</taxon>
        <taxon>Tracheophyta</taxon>
        <taxon>Spermatophyta</taxon>
        <taxon>Magnoliopsida</taxon>
        <taxon>Liliopsida</taxon>
        <taxon>Poales</taxon>
        <taxon>Poaceae</taxon>
        <taxon>PACMAD clade</taxon>
        <taxon>Chloridoideae</taxon>
        <taxon>Eragrostideae</taxon>
        <taxon>Eragrostidinae</taxon>
        <taxon>Eragrostis</taxon>
    </lineage>
</organism>
<comment type="caution">
    <text evidence="2">The sequence shown here is derived from an EMBL/GenBank/DDBJ whole genome shotgun (WGS) entry which is preliminary data.</text>
</comment>
<reference evidence="2 3" key="1">
    <citation type="journal article" date="2019" name="Sci. Rep.">
        <title>A high-quality genome of Eragrostis curvula grass provides insights into Poaceae evolution and supports new strategies to enhance forage quality.</title>
        <authorList>
            <person name="Carballo J."/>
            <person name="Santos B.A.C.M."/>
            <person name="Zappacosta D."/>
            <person name="Garbus I."/>
            <person name="Selva J.P."/>
            <person name="Gallo C.A."/>
            <person name="Diaz A."/>
            <person name="Albertini E."/>
            <person name="Caccamo M."/>
            <person name="Echenique V."/>
        </authorList>
    </citation>
    <scope>NUCLEOTIDE SEQUENCE [LARGE SCALE GENOMIC DNA]</scope>
    <source>
        <strain evidence="3">cv. Victoria</strain>
        <tissue evidence="2">Leaf</tissue>
    </source>
</reference>
<feature type="region of interest" description="Disordered" evidence="1">
    <location>
        <begin position="77"/>
        <end position="104"/>
    </location>
</feature>
<evidence type="ECO:0000256" key="1">
    <source>
        <dbReference type="SAM" id="MobiDB-lite"/>
    </source>
</evidence>
<dbReference type="AlphaFoldDB" id="A0A5J9VSS5"/>
<evidence type="ECO:0000313" key="3">
    <source>
        <dbReference type="Proteomes" id="UP000324897"/>
    </source>
</evidence>
<name>A0A5J9VSS5_9POAL</name>
<keyword evidence="3" id="KW-1185">Reference proteome</keyword>
<feature type="non-terminal residue" evidence="2">
    <location>
        <position position="117"/>
    </location>
</feature>
<sequence length="117" mass="12911">MWKKIGKKMTKHVILDFHGEEVRRLDGRGSRREELNRWSSQARGTVIQLVAAAAGLPAPLRALNGVSDVLATAWSPHQRRPLRGRGGARLGPNGPGAGEGLLRLPRAQRRLVRRRAS</sequence>
<dbReference type="Proteomes" id="UP000324897">
    <property type="component" value="Chromosome 4"/>
</dbReference>
<gene>
    <name evidence="2" type="ORF">EJB05_12283</name>
</gene>
<proteinExistence type="predicted"/>